<name>A0ABD3AU35_9GENT</name>
<protein>
    <submittedName>
        <fullName evidence="2">Uncharacterized protein</fullName>
    </submittedName>
</protein>
<accession>A0ABD3AU35</accession>
<keyword evidence="3" id="KW-1185">Reference proteome</keyword>
<feature type="region of interest" description="Disordered" evidence="1">
    <location>
        <begin position="64"/>
        <end position="93"/>
    </location>
</feature>
<organism evidence="2 3">
    <name type="scientific">Cinchona calisaya</name>
    <dbReference type="NCBI Taxonomy" id="153742"/>
    <lineage>
        <taxon>Eukaryota</taxon>
        <taxon>Viridiplantae</taxon>
        <taxon>Streptophyta</taxon>
        <taxon>Embryophyta</taxon>
        <taxon>Tracheophyta</taxon>
        <taxon>Spermatophyta</taxon>
        <taxon>Magnoliopsida</taxon>
        <taxon>eudicotyledons</taxon>
        <taxon>Gunneridae</taxon>
        <taxon>Pentapetalae</taxon>
        <taxon>asterids</taxon>
        <taxon>lamiids</taxon>
        <taxon>Gentianales</taxon>
        <taxon>Rubiaceae</taxon>
        <taxon>Cinchonoideae</taxon>
        <taxon>Cinchoneae</taxon>
        <taxon>Cinchona</taxon>
    </lineage>
</organism>
<reference evidence="2 3" key="1">
    <citation type="submission" date="2024-11" db="EMBL/GenBank/DDBJ databases">
        <title>A near-complete genome assembly of Cinchona calisaya.</title>
        <authorList>
            <person name="Lian D.C."/>
            <person name="Zhao X.W."/>
            <person name="Wei L."/>
        </authorList>
    </citation>
    <scope>NUCLEOTIDE SEQUENCE [LARGE SCALE GENOMIC DNA]</scope>
    <source>
        <tissue evidence="2">Nenye</tissue>
    </source>
</reference>
<gene>
    <name evidence="2" type="ORF">ACH5RR_003183</name>
</gene>
<dbReference type="AlphaFoldDB" id="A0ABD3AU35"/>
<feature type="region of interest" description="Disordered" evidence="1">
    <location>
        <begin position="15"/>
        <end position="44"/>
    </location>
</feature>
<comment type="caution">
    <text evidence="2">The sequence shown here is derived from an EMBL/GenBank/DDBJ whole genome shotgun (WGS) entry which is preliminary data.</text>
</comment>
<dbReference type="EMBL" id="JBJUIK010000002">
    <property type="protein sequence ID" value="KAL3534722.1"/>
    <property type="molecule type" value="Genomic_DNA"/>
</dbReference>
<sequence length="105" mass="11533">MGWKTLLPRMLRNQYTLMNTKNSKESSPIEKNPNAKKAPPQDHSVKKSLHLLTDTEVQTHLPIKEANLSSTRSNLASGPSLDLGGQSTHKMPEFDGLVPAAMVSI</sequence>
<evidence type="ECO:0000313" key="3">
    <source>
        <dbReference type="Proteomes" id="UP001630127"/>
    </source>
</evidence>
<evidence type="ECO:0000313" key="2">
    <source>
        <dbReference type="EMBL" id="KAL3534722.1"/>
    </source>
</evidence>
<evidence type="ECO:0000256" key="1">
    <source>
        <dbReference type="SAM" id="MobiDB-lite"/>
    </source>
</evidence>
<proteinExistence type="predicted"/>
<dbReference type="Proteomes" id="UP001630127">
    <property type="component" value="Unassembled WGS sequence"/>
</dbReference>
<feature type="compositionally biased region" description="Polar residues" evidence="1">
    <location>
        <begin position="67"/>
        <end position="77"/>
    </location>
</feature>